<sequence>MKLTLKNHRACVVGSRTLTKQDAERIQIIGNLLLQLGITGASGNALGNDKEWDKYIFVQHILPWNGYNEGYETKDAQFLSLDTCPEALRMEAARIAEEHHPAWDRLKRGGRAMHTRNVFQALGVSLSPESMADLTIYCAEESMARVVKGGTRTAVEISRSYGIPTFNLRFDSDFEELKATLEAMLEN</sequence>
<protein>
    <submittedName>
        <fullName evidence="1">Uncharacterized protein</fullName>
    </submittedName>
</protein>
<dbReference type="Proteomes" id="UP000240819">
    <property type="component" value="Segment"/>
</dbReference>
<proteinExistence type="predicted"/>
<reference evidence="1 2" key="1">
    <citation type="submission" date="2017-12" db="EMBL/GenBank/DDBJ databases">
        <authorList>
            <person name="Lestochi C.V."/>
            <person name="Miller K.C."/>
            <person name="Miller J.S."/>
            <person name="Stanton M.L."/>
            <person name="Broussard G.W."/>
        </authorList>
    </citation>
    <scope>NUCLEOTIDE SEQUENCE [LARGE SCALE GENOMIC DNA]</scope>
</reference>
<name>A0A2H5BGE4_9CAUD</name>
<evidence type="ECO:0000313" key="2">
    <source>
        <dbReference type="Proteomes" id="UP000240819"/>
    </source>
</evidence>
<gene>
    <name evidence="1" type="ORF">CETO_60</name>
</gene>
<organism evidence="1 2">
    <name type="scientific">Vibrio phage Ceto</name>
    <dbReference type="NCBI Taxonomy" id="2570300"/>
    <lineage>
        <taxon>Viruses</taxon>
        <taxon>Duplodnaviria</taxon>
        <taxon>Heunggongvirae</taxon>
        <taxon>Uroviricota</taxon>
        <taxon>Caudoviricetes</taxon>
        <taxon>Demerecviridae</taxon>
        <taxon>Ermolyevavirinae</taxon>
        <taxon>Cetovirus</taxon>
        <taxon>Cetovirus ceto</taxon>
    </lineage>
</organism>
<dbReference type="EMBL" id="MG649966">
    <property type="protein sequence ID" value="AUG85067.1"/>
    <property type="molecule type" value="Genomic_DNA"/>
</dbReference>
<accession>A0A2H5BGE4</accession>
<keyword evidence="2" id="KW-1185">Reference proteome</keyword>
<evidence type="ECO:0000313" key="1">
    <source>
        <dbReference type="EMBL" id="AUG85067.1"/>
    </source>
</evidence>